<gene>
    <name evidence="1" type="ORF">ACFP90_22865</name>
</gene>
<accession>A0ABW1ZQS7</accession>
<proteinExistence type="predicted"/>
<keyword evidence="2" id="KW-1185">Reference proteome</keyword>
<reference evidence="2" key="1">
    <citation type="journal article" date="2019" name="Int. J. Syst. Evol. Microbiol.">
        <title>The Global Catalogue of Microorganisms (GCM) 10K type strain sequencing project: providing services to taxonomists for standard genome sequencing and annotation.</title>
        <authorList>
            <consortium name="The Broad Institute Genomics Platform"/>
            <consortium name="The Broad Institute Genome Sequencing Center for Infectious Disease"/>
            <person name="Wu L."/>
            <person name="Ma J."/>
        </authorList>
    </citation>
    <scope>NUCLEOTIDE SEQUENCE [LARGE SCALE GENOMIC DNA]</scope>
    <source>
        <strain evidence="2">CCUG 63830</strain>
    </source>
</reference>
<dbReference type="RefSeq" id="WP_380058805.1">
    <property type="nucleotide sequence ID" value="NZ_JBHSWB010000002.1"/>
</dbReference>
<name>A0ABW1ZQS7_9DEIO</name>
<organism evidence="1 2">
    <name type="scientific">Deinococcus multiflagellatus</name>
    <dbReference type="NCBI Taxonomy" id="1656887"/>
    <lineage>
        <taxon>Bacteria</taxon>
        <taxon>Thermotogati</taxon>
        <taxon>Deinococcota</taxon>
        <taxon>Deinococci</taxon>
        <taxon>Deinococcales</taxon>
        <taxon>Deinococcaceae</taxon>
        <taxon>Deinococcus</taxon>
    </lineage>
</organism>
<dbReference type="EMBL" id="JBHSWB010000002">
    <property type="protein sequence ID" value="MFC6662888.1"/>
    <property type="molecule type" value="Genomic_DNA"/>
</dbReference>
<protein>
    <submittedName>
        <fullName evidence="1">Uncharacterized protein</fullName>
    </submittedName>
</protein>
<comment type="caution">
    <text evidence="1">The sequence shown here is derived from an EMBL/GenBank/DDBJ whole genome shotgun (WGS) entry which is preliminary data.</text>
</comment>
<evidence type="ECO:0000313" key="2">
    <source>
        <dbReference type="Proteomes" id="UP001596317"/>
    </source>
</evidence>
<sequence>MQRRERGYGLTIPDAAPEERDRLLYLLDVHGRPMSDALLAGRLRGFGLSLARSDVTIAHCLALKLVRRLEDGRLTPMPPVEETP</sequence>
<evidence type="ECO:0000313" key="1">
    <source>
        <dbReference type="EMBL" id="MFC6662888.1"/>
    </source>
</evidence>
<dbReference type="Proteomes" id="UP001596317">
    <property type="component" value="Unassembled WGS sequence"/>
</dbReference>